<organism evidence="1 2">
    <name type="scientific">Rubus argutus</name>
    <name type="common">Southern blackberry</name>
    <dbReference type="NCBI Taxonomy" id="59490"/>
    <lineage>
        <taxon>Eukaryota</taxon>
        <taxon>Viridiplantae</taxon>
        <taxon>Streptophyta</taxon>
        <taxon>Embryophyta</taxon>
        <taxon>Tracheophyta</taxon>
        <taxon>Spermatophyta</taxon>
        <taxon>Magnoliopsida</taxon>
        <taxon>eudicotyledons</taxon>
        <taxon>Gunneridae</taxon>
        <taxon>Pentapetalae</taxon>
        <taxon>rosids</taxon>
        <taxon>fabids</taxon>
        <taxon>Rosales</taxon>
        <taxon>Rosaceae</taxon>
        <taxon>Rosoideae</taxon>
        <taxon>Rosoideae incertae sedis</taxon>
        <taxon>Rubus</taxon>
    </lineage>
</organism>
<comment type="caution">
    <text evidence="1">The sequence shown here is derived from an EMBL/GenBank/DDBJ whole genome shotgun (WGS) entry which is preliminary data.</text>
</comment>
<evidence type="ECO:0000313" key="2">
    <source>
        <dbReference type="Proteomes" id="UP001457282"/>
    </source>
</evidence>
<proteinExistence type="predicted"/>
<keyword evidence="2" id="KW-1185">Reference proteome</keyword>
<protein>
    <submittedName>
        <fullName evidence="1">Uncharacterized protein</fullName>
    </submittedName>
</protein>
<gene>
    <name evidence="1" type="ORF">M0R45_030770</name>
</gene>
<name>A0AAW1WE44_RUBAR</name>
<dbReference type="Proteomes" id="UP001457282">
    <property type="component" value="Unassembled WGS sequence"/>
</dbReference>
<dbReference type="EMBL" id="JBEDUW010000006">
    <property type="protein sequence ID" value="KAK9922300.1"/>
    <property type="molecule type" value="Genomic_DNA"/>
</dbReference>
<sequence length="81" mass="8535">MWAGLIDEGEGKAASTPLEVVAGGERRWWQGKKTAALMRARARVVVSSPEEVLVIEGASVGCFDGGFGSGNCRWGLIAVND</sequence>
<dbReference type="AlphaFoldDB" id="A0AAW1WE44"/>
<accession>A0AAW1WE44</accession>
<evidence type="ECO:0000313" key="1">
    <source>
        <dbReference type="EMBL" id="KAK9922300.1"/>
    </source>
</evidence>
<reference evidence="1 2" key="1">
    <citation type="journal article" date="2023" name="G3 (Bethesda)">
        <title>A chromosome-length genome assembly and annotation of blackberry (Rubus argutus, cv. 'Hillquist').</title>
        <authorList>
            <person name="Bruna T."/>
            <person name="Aryal R."/>
            <person name="Dudchenko O."/>
            <person name="Sargent D.J."/>
            <person name="Mead D."/>
            <person name="Buti M."/>
            <person name="Cavallini A."/>
            <person name="Hytonen T."/>
            <person name="Andres J."/>
            <person name="Pham M."/>
            <person name="Weisz D."/>
            <person name="Mascagni F."/>
            <person name="Usai G."/>
            <person name="Natali L."/>
            <person name="Bassil N."/>
            <person name="Fernandez G.E."/>
            <person name="Lomsadze A."/>
            <person name="Armour M."/>
            <person name="Olukolu B."/>
            <person name="Poorten T."/>
            <person name="Britton C."/>
            <person name="Davik J."/>
            <person name="Ashrafi H."/>
            <person name="Aiden E.L."/>
            <person name="Borodovsky M."/>
            <person name="Worthington M."/>
        </authorList>
    </citation>
    <scope>NUCLEOTIDE SEQUENCE [LARGE SCALE GENOMIC DNA]</scope>
    <source>
        <strain evidence="1">PI 553951</strain>
    </source>
</reference>